<dbReference type="AlphaFoldDB" id="A0AAW1CS64"/>
<keyword evidence="3" id="KW-1185">Reference proteome</keyword>
<feature type="region of interest" description="Disordered" evidence="1">
    <location>
        <begin position="233"/>
        <end position="279"/>
    </location>
</feature>
<evidence type="ECO:0000256" key="1">
    <source>
        <dbReference type="SAM" id="MobiDB-lite"/>
    </source>
</evidence>
<organism evidence="2 3">
    <name type="scientific">Rhynocoris fuscipes</name>
    <dbReference type="NCBI Taxonomy" id="488301"/>
    <lineage>
        <taxon>Eukaryota</taxon>
        <taxon>Metazoa</taxon>
        <taxon>Ecdysozoa</taxon>
        <taxon>Arthropoda</taxon>
        <taxon>Hexapoda</taxon>
        <taxon>Insecta</taxon>
        <taxon>Pterygota</taxon>
        <taxon>Neoptera</taxon>
        <taxon>Paraneoptera</taxon>
        <taxon>Hemiptera</taxon>
        <taxon>Heteroptera</taxon>
        <taxon>Panheteroptera</taxon>
        <taxon>Cimicomorpha</taxon>
        <taxon>Reduviidae</taxon>
        <taxon>Harpactorinae</taxon>
        <taxon>Harpactorini</taxon>
        <taxon>Rhynocoris</taxon>
    </lineage>
</organism>
<reference evidence="2 3" key="1">
    <citation type="submission" date="2022-12" db="EMBL/GenBank/DDBJ databases">
        <title>Chromosome-level genome assembly of true bugs.</title>
        <authorList>
            <person name="Ma L."/>
            <person name="Li H."/>
        </authorList>
    </citation>
    <scope>NUCLEOTIDE SEQUENCE [LARGE SCALE GENOMIC DNA]</scope>
    <source>
        <strain evidence="2">Lab_2022b</strain>
    </source>
</reference>
<feature type="compositionally biased region" description="Low complexity" evidence="1">
    <location>
        <begin position="236"/>
        <end position="249"/>
    </location>
</feature>
<accession>A0AAW1CS64</accession>
<gene>
    <name evidence="2" type="ORF">O3M35_002045</name>
</gene>
<evidence type="ECO:0000313" key="2">
    <source>
        <dbReference type="EMBL" id="KAK9500870.1"/>
    </source>
</evidence>
<comment type="caution">
    <text evidence="2">The sequence shown here is derived from an EMBL/GenBank/DDBJ whole genome shotgun (WGS) entry which is preliminary data.</text>
</comment>
<evidence type="ECO:0000313" key="3">
    <source>
        <dbReference type="Proteomes" id="UP001461498"/>
    </source>
</evidence>
<dbReference type="EMBL" id="JAPXFL010000010">
    <property type="protein sequence ID" value="KAK9500870.1"/>
    <property type="molecule type" value="Genomic_DNA"/>
</dbReference>
<proteinExistence type="predicted"/>
<protein>
    <submittedName>
        <fullName evidence="2">Uncharacterized protein</fullName>
    </submittedName>
</protein>
<sequence length="279" mass="31838">MDDDKFEFQAPQYWDESFPELESTGERVGDSSFGKEIDKVTAEFALTLEEPKYLIKNEKGTFMGLKTGENCSDRRSSVLCEKFEDNQSCITNHIFSNTFNNLLNSPLKPEEVSPPPRKRNQTPHKKGAYLFTVKSRLKTPKKSGNIMQDIYGIFGEGGTDLEETFPSSYGGLGTVKRENRFTVAQPFSFHERDAEFLRRKKEKFQKAQEEVVRVPEFHARPVPSYVLSYNVNKLNQSSQSQPSSSETSSVKPLKKVQSPGMKVLKAKISKKMRNEVRKQ</sequence>
<dbReference type="Proteomes" id="UP001461498">
    <property type="component" value="Unassembled WGS sequence"/>
</dbReference>
<name>A0AAW1CS64_9HEMI</name>